<comment type="caution">
    <text evidence="9">The sequence shown here is derived from an EMBL/GenBank/DDBJ whole genome shotgun (WGS) entry which is preliminary data.</text>
</comment>
<dbReference type="RefSeq" id="WP_022229584.1">
    <property type="nucleotide sequence ID" value="NZ_JAJEQM010000009.1"/>
</dbReference>
<dbReference type="Proteomes" id="UP001198242">
    <property type="component" value="Unassembled WGS sequence"/>
</dbReference>
<organism evidence="9 10">
    <name type="scientific">Hominilimicola fabiformis</name>
    <dbReference type="NCBI Taxonomy" id="2885356"/>
    <lineage>
        <taxon>Bacteria</taxon>
        <taxon>Bacillati</taxon>
        <taxon>Bacillota</taxon>
        <taxon>Clostridia</taxon>
        <taxon>Eubacteriales</taxon>
        <taxon>Oscillospiraceae</taxon>
        <taxon>Hominilimicola</taxon>
    </lineage>
</organism>
<dbReference type="Gene3D" id="1.10.3720.10">
    <property type="entry name" value="MetI-like"/>
    <property type="match status" value="1"/>
</dbReference>
<evidence type="ECO:0000256" key="2">
    <source>
        <dbReference type="ARBA" id="ARBA00022448"/>
    </source>
</evidence>
<keyword evidence="6 7" id="KW-0472">Membrane</keyword>
<feature type="transmembrane region" description="Helical" evidence="7">
    <location>
        <begin position="94"/>
        <end position="118"/>
    </location>
</feature>
<dbReference type="GO" id="GO:0005886">
    <property type="term" value="C:plasma membrane"/>
    <property type="evidence" value="ECO:0007669"/>
    <property type="project" value="UniProtKB-SubCell"/>
</dbReference>
<dbReference type="PANTHER" id="PTHR43744:SF9">
    <property type="entry name" value="POLYGALACTURONAN_RHAMNOGALACTURONAN TRANSPORT SYSTEM PERMEASE PROTEIN YTCP"/>
    <property type="match status" value="1"/>
</dbReference>
<evidence type="ECO:0000256" key="1">
    <source>
        <dbReference type="ARBA" id="ARBA00004651"/>
    </source>
</evidence>
<feature type="transmembrane region" description="Helical" evidence="7">
    <location>
        <begin position="283"/>
        <end position="302"/>
    </location>
</feature>
<reference evidence="9 10" key="1">
    <citation type="submission" date="2021-10" db="EMBL/GenBank/DDBJ databases">
        <title>Anaerobic single-cell dispensing facilitates the cultivation of human gut bacteria.</title>
        <authorList>
            <person name="Afrizal A."/>
        </authorList>
    </citation>
    <scope>NUCLEOTIDE SEQUENCE [LARGE SCALE GENOMIC DNA]</scope>
    <source>
        <strain evidence="9 10">CLA-AA-H232</strain>
    </source>
</reference>
<keyword evidence="10" id="KW-1185">Reference proteome</keyword>
<dbReference type="AlphaFoldDB" id="A0AAE3DZD5"/>
<evidence type="ECO:0000256" key="5">
    <source>
        <dbReference type="ARBA" id="ARBA00022989"/>
    </source>
</evidence>
<evidence type="ECO:0000313" key="9">
    <source>
        <dbReference type="EMBL" id="MCC2210662.1"/>
    </source>
</evidence>
<dbReference type="GO" id="GO:0055085">
    <property type="term" value="P:transmembrane transport"/>
    <property type="evidence" value="ECO:0007669"/>
    <property type="project" value="InterPro"/>
</dbReference>
<comment type="subcellular location">
    <subcellularLocation>
        <location evidence="1 7">Cell membrane</location>
        <topology evidence="1 7">Multi-pass membrane protein</topology>
    </subcellularLocation>
</comment>
<dbReference type="InterPro" id="IPR035906">
    <property type="entry name" value="MetI-like_sf"/>
</dbReference>
<dbReference type="InterPro" id="IPR000515">
    <property type="entry name" value="MetI-like"/>
</dbReference>
<dbReference type="PANTHER" id="PTHR43744">
    <property type="entry name" value="ABC TRANSPORTER PERMEASE PROTEIN MG189-RELATED-RELATED"/>
    <property type="match status" value="1"/>
</dbReference>
<accession>A0AAE3DZD5</accession>
<feature type="transmembrane region" description="Helical" evidence="7">
    <location>
        <begin position="205"/>
        <end position="230"/>
    </location>
</feature>
<evidence type="ECO:0000256" key="4">
    <source>
        <dbReference type="ARBA" id="ARBA00022692"/>
    </source>
</evidence>
<evidence type="ECO:0000313" key="10">
    <source>
        <dbReference type="Proteomes" id="UP001198242"/>
    </source>
</evidence>
<feature type="domain" description="ABC transmembrane type-1" evidence="8">
    <location>
        <begin position="95"/>
        <end position="302"/>
    </location>
</feature>
<keyword evidence="3" id="KW-1003">Cell membrane</keyword>
<dbReference type="EMBL" id="JAJEQM010000009">
    <property type="protein sequence ID" value="MCC2210662.1"/>
    <property type="molecule type" value="Genomic_DNA"/>
</dbReference>
<keyword evidence="4 7" id="KW-0812">Transmembrane</keyword>
<sequence length="317" mass="36049">MKKQEINIIDSIKQPEVKAPAKKKRRKIKVSDIILYFIFFLIVVACVYPLLVVLGASFTSESAISEFGFHAIPKEWSLDAYRYIITSKETILRAYGVTIFVTIVGTLMSTLVVALYAYPLSRKDFKYRKLFTFIAFFTMLFSGGTVAGYMVTTGILNLKNSIWVLIFPYVMNAWHVIVMRSFYSMSIPTAIIEAAKIDGANEYQIYFKIVLHISLPGLATIALFATLTYWNDWWLPLLYITEPQKYNLQYLLQSMISNIQNLTENSAQMGSANLLANVPKEGARMALCIIATLPILFVYPFFQKYFIQGLTVGSVKE</sequence>
<proteinExistence type="inferred from homology"/>
<keyword evidence="2 7" id="KW-0813">Transport</keyword>
<keyword evidence="5 7" id="KW-1133">Transmembrane helix</keyword>
<dbReference type="Pfam" id="PF00528">
    <property type="entry name" value="BPD_transp_1"/>
    <property type="match status" value="1"/>
</dbReference>
<protein>
    <submittedName>
        <fullName evidence="9">Carbohydrate ABC transporter permease</fullName>
    </submittedName>
</protein>
<evidence type="ECO:0000256" key="3">
    <source>
        <dbReference type="ARBA" id="ARBA00022475"/>
    </source>
</evidence>
<name>A0AAE3DZD5_9FIRM</name>
<feature type="transmembrane region" description="Helical" evidence="7">
    <location>
        <begin position="33"/>
        <end position="58"/>
    </location>
</feature>
<dbReference type="CDD" id="cd06261">
    <property type="entry name" value="TM_PBP2"/>
    <property type="match status" value="1"/>
</dbReference>
<dbReference type="SUPFAM" id="SSF161098">
    <property type="entry name" value="MetI-like"/>
    <property type="match status" value="1"/>
</dbReference>
<feature type="transmembrane region" description="Helical" evidence="7">
    <location>
        <begin position="162"/>
        <end position="184"/>
    </location>
</feature>
<gene>
    <name evidence="9" type="ORF">LKE05_07650</name>
</gene>
<dbReference type="PROSITE" id="PS50928">
    <property type="entry name" value="ABC_TM1"/>
    <property type="match status" value="1"/>
</dbReference>
<evidence type="ECO:0000256" key="7">
    <source>
        <dbReference type="RuleBase" id="RU363032"/>
    </source>
</evidence>
<evidence type="ECO:0000256" key="6">
    <source>
        <dbReference type="ARBA" id="ARBA00023136"/>
    </source>
</evidence>
<comment type="similarity">
    <text evidence="7">Belongs to the binding-protein-dependent transport system permease family.</text>
</comment>
<evidence type="ECO:0000259" key="8">
    <source>
        <dbReference type="PROSITE" id="PS50928"/>
    </source>
</evidence>
<feature type="transmembrane region" description="Helical" evidence="7">
    <location>
        <begin position="130"/>
        <end position="150"/>
    </location>
</feature>